<evidence type="ECO:0000256" key="8">
    <source>
        <dbReference type="ARBA" id="ARBA00022741"/>
    </source>
</evidence>
<name>A0A4U5V2Q8_COLLU</name>
<dbReference type="GO" id="GO:0005912">
    <property type="term" value="C:adherens junction"/>
    <property type="evidence" value="ECO:0007669"/>
    <property type="project" value="TreeGrafter"/>
</dbReference>
<dbReference type="FunFam" id="3.40.50.300:FF:000311">
    <property type="entry name" value="GTP-binding protein RAD"/>
    <property type="match status" value="1"/>
</dbReference>
<keyword evidence="7" id="KW-0677">Repeat</keyword>
<organism evidence="16 17">
    <name type="scientific">Collichthys lucidus</name>
    <name type="common">Big head croaker</name>
    <name type="synonym">Sciaena lucida</name>
    <dbReference type="NCBI Taxonomy" id="240159"/>
    <lineage>
        <taxon>Eukaryota</taxon>
        <taxon>Metazoa</taxon>
        <taxon>Chordata</taxon>
        <taxon>Craniata</taxon>
        <taxon>Vertebrata</taxon>
        <taxon>Euteleostomi</taxon>
        <taxon>Actinopterygii</taxon>
        <taxon>Neopterygii</taxon>
        <taxon>Teleostei</taxon>
        <taxon>Neoteleostei</taxon>
        <taxon>Acanthomorphata</taxon>
        <taxon>Eupercaria</taxon>
        <taxon>Sciaenidae</taxon>
        <taxon>Collichthys</taxon>
    </lineage>
</organism>
<dbReference type="InterPro" id="IPR039808">
    <property type="entry name" value="Cadherin"/>
</dbReference>
<feature type="region of interest" description="Disordered" evidence="14">
    <location>
        <begin position="44"/>
        <end position="78"/>
    </location>
</feature>
<dbReference type="CDD" id="cd11304">
    <property type="entry name" value="Cadherin_repeat"/>
    <property type="match status" value="5"/>
</dbReference>
<dbReference type="InterPro" id="IPR027417">
    <property type="entry name" value="P-loop_NTPase"/>
</dbReference>
<dbReference type="InterPro" id="IPR005225">
    <property type="entry name" value="Small_GTP-bd"/>
</dbReference>
<evidence type="ECO:0000256" key="7">
    <source>
        <dbReference type="ARBA" id="ARBA00022737"/>
    </source>
</evidence>
<evidence type="ECO:0000256" key="12">
    <source>
        <dbReference type="ARBA" id="ARBA00023180"/>
    </source>
</evidence>
<evidence type="ECO:0000256" key="2">
    <source>
        <dbReference type="ARBA" id="ARBA00008846"/>
    </source>
</evidence>
<keyword evidence="8" id="KW-0547">Nucleotide-binding</keyword>
<feature type="domain" description="Cadherin" evidence="15">
    <location>
        <begin position="759"/>
        <end position="859"/>
    </location>
</feature>
<dbReference type="NCBIfam" id="TIGR00231">
    <property type="entry name" value="small_GTP"/>
    <property type="match status" value="1"/>
</dbReference>
<dbReference type="GO" id="GO:0034332">
    <property type="term" value="P:adherens junction organization"/>
    <property type="evidence" value="ECO:0007669"/>
    <property type="project" value="TreeGrafter"/>
</dbReference>
<reference evidence="16 17" key="1">
    <citation type="submission" date="2019-01" db="EMBL/GenBank/DDBJ databases">
        <title>Genome Assembly of Collichthys lucidus.</title>
        <authorList>
            <person name="Cai M."/>
            <person name="Xiao S."/>
        </authorList>
    </citation>
    <scope>NUCLEOTIDE SEQUENCE [LARGE SCALE GENOMIC DNA]</scope>
    <source>
        <strain evidence="16">JT15FE1705JMU</strain>
        <tissue evidence="16">Muscle</tissue>
    </source>
</reference>
<dbReference type="Gene3D" id="3.40.50.300">
    <property type="entry name" value="P-loop containing nucleotide triphosphate hydrolases"/>
    <property type="match status" value="1"/>
</dbReference>
<evidence type="ECO:0000256" key="9">
    <source>
        <dbReference type="ARBA" id="ARBA00022837"/>
    </source>
</evidence>
<dbReference type="PANTHER" id="PTHR24027:SF419">
    <property type="entry name" value="CADHERIN-17"/>
    <property type="match status" value="1"/>
</dbReference>
<dbReference type="SMART" id="SM00174">
    <property type="entry name" value="RHO"/>
    <property type="match status" value="1"/>
</dbReference>
<evidence type="ECO:0000256" key="13">
    <source>
        <dbReference type="PROSITE-ProRule" id="PRU00043"/>
    </source>
</evidence>
<dbReference type="Proteomes" id="UP000298787">
    <property type="component" value="Chromosome 14"/>
</dbReference>
<dbReference type="GO" id="GO:0005509">
    <property type="term" value="F:calcium ion binding"/>
    <property type="evidence" value="ECO:0007669"/>
    <property type="project" value="UniProtKB-UniRule"/>
</dbReference>
<keyword evidence="12" id="KW-0325">Glycoprotein</keyword>
<dbReference type="InterPro" id="IPR002126">
    <property type="entry name" value="Cadherin-like_dom"/>
</dbReference>
<dbReference type="GO" id="GO:0007043">
    <property type="term" value="P:cell-cell junction assembly"/>
    <property type="evidence" value="ECO:0007669"/>
    <property type="project" value="TreeGrafter"/>
</dbReference>
<evidence type="ECO:0000256" key="6">
    <source>
        <dbReference type="ARBA" id="ARBA00022729"/>
    </source>
</evidence>
<dbReference type="SUPFAM" id="SSF49313">
    <property type="entry name" value="Cadherin-like"/>
    <property type="match status" value="5"/>
</dbReference>
<dbReference type="GO" id="GO:0016477">
    <property type="term" value="P:cell migration"/>
    <property type="evidence" value="ECO:0007669"/>
    <property type="project" value="TreeGrafter"/>
</dbReference>
<keyword evidence="17" id="KW-1185">Reference proteome</keyword>
<evidence type="ECO:0000256" key="10">
    <source>
        <dbReference type="ARBA" id="ARBA00022889"/>
    </source>
</evidence>
<dbReference type="FunFam" id="2.60.40.60:FF:000095">
    <property type="entry name" value="Cadherin 13"/>
    <property type="match status" value="1"/>
</dbReference>
<dbReference type="PROSITE" id="PS00232">
    <property type="entry name" value="CADHERIN_1"/>
    <property type="match status" value="2"/>
</dbReference>
<dbReference type="EMBL" id="CM014091">
    <property type="protein sequence ID" value="TKS82026.1"/>
    <property type="molecule type" value="Genomic_DNA"/>
</dbReference>
<feature type="compositionally biased region" description="Low complexity" evidence="14">
    <location>
        <begin position="52"/>
        <end position="75"/>
    </location>
</feature>
<keyword evidence="5" id="KW-0479">Metal-binding</keyword>
<dbReference type="CDD" id="cd04148">
    <property type="entry name" value="RGK"/>
    <property type="match status" value="1"/>
</dbReference>
<dbReference type="GO" id="GO:0045296">
    <property type="term" value="F:cadherin binding"/>
    <property type="evidence" value="ECO:0007669"/>
    <property type="project" value="TreeGrafter"/>
</dbReference>
<dbReference type="GO" id="GO:0003924">
    <property type="term" value="F:GTPase activity"/>
    <property type="evidence" value="ECO:0007669"/>
    <property type="project" value="InterPro"/>
</dbReference>
<dbReference type="InterPro" id="IPR015919">
    <property type="entry name" value="Cadherin-like_sf"/>
</dbReference>
<dbReference type="PANTHER" id="PTHR24027">
    <property type="entry name" value="CADHERIN-23"/>
    <property type="match status" value="1"/>
</dbReference>
<dbReference type="PROSITE" id="PS51421">
    <property type="entry name" value="RAS"/>
    <property type="match status" value="1"/>
</dbReference>
<dbReference type="SMART" id="SM00175">
    <property type="entry name" value="RAB"/>
    <property type="match status" value="1"/>
</dbReference>
<evidence type="ECO:0000256" key="11">
    <source>
        <dbReference type="ARBA" id="ARBA00023136"/>
    </source>
</evidence>
<evidence type="ECO:0000256" key="4">
    <source>
        <dbReference type="ARBA" id="ARBA00022553"/>
    </source>
</evidence>
<dbReference type="FunFam" id="2.60.40.60:FF:000019">
    <property type="entry name" value="Cadherin 2"/>
    <property type="match status" value="1"/>
</dbReference>
<keyword evidence="6" id="KW-0732">Signal</keyword>
<dbReference type="GO" id="GO:0016339">
    <property type="term" value="P:calcium-dependent cell-cell adhesion via plasma membrane cell adhesion molecules"/>
    <property type="evidence" value="ECO:0007669"/>
    <property type="project" value="TreeGrafter"/>
</dbReference>
<dbReference type="SMART" id="SM00173">
    <property type="entry name" value="RAS"/>
    <property type="match status" value="1"/>
</dbReference>
<feature type="domain" description="Cadherin" evidence="15">
    <location>
        <begin position="538"/>
        <end position="642"/>
    </location>
</feature>
<evidence type="ECO:0000256" key="5">
    <source>
        <dbReference type="ARBA" id="ARBA00022723"/>
    </source>
</evidence>
<dbReference type="SMART" id="SM00112">
    <property type="entry name" value="CA"/>
    <property type="match status" value="4"/>
</dbReference>
<dbReference type="PRINTS" id="PR00205">
    <property type="entry name" value="CADHERIN"/>
</dbReference>
<protein>
    <submittedName>
        <fullName evidence="16">Cadherin-17 Intestinal peptide-associated transporter HPT-1</fullName>
    </submittedName>
</protein>
<dbReference type="InterPro" id="IPR001806">
    <property type="entry name" value="Small_GTPase"/>
</dbReference>
<dbReference type="GO" id="GO:0044331">
    <property type="term" value="P:cell-cell adhesion mediated by cadherin"/>
    <property type="evidence" value="ECO:0007669"/>
    <property type="project" value="TreeGrafter"/>
</dbReference>
<dbReference type="InterPro" id="IPR020894">
    <property type="entry name" value="Cadherin_CS"/>
</dbReference>
<keyword evidence="11" id="KW-0472">Membrane</keyword>
<evidence type="ECO:0000256" key="1">
    <source>
        <dbReference type="ARBA" id="ARBA00004236"/>
    </source>
</evidence>
<dbReference type="Gene3D" id="2.60.40.60">
    <property type="entry name" value="Cadherins"/>
    <property type="match status" value="6"/>
</dbReference>
<dbReference type="Pfam" id="PF00028">
    <property type="entry name" value="Cadherin"/>
    <property type="match status" value="3"/>
</dbReference>
<keyword evidence="3" id="KW-1003">Cell membrane</keyword>
<dbReference type="PROSITE" id="PS51419">
    <property type="entry name" value="RAB"/>
    <property type="match status" value="1"/>
</dbReference>
<gene>
    <name evidence="16" type="ORF">D9C73_016135</name>
</gene>
<proteinExistence type="inferred from homology"/>
<keyword evidence="10" id="KW-0130">Cell adhesion</keyword>
<keyword evidence="4" id="KW-0597">Phosphoprotein</keyword>
<feature type="domain" description="Cadherin" evidence="15">
    <location>
        <begin position="644"/>
        <end position="758"/>
    </location>
</feature>
<evidence type="ECO:0000313" key="16">
    <source>
        <dbReference type="EMBL" id="TKS82026.1"/>
    </source>
</evidence>
<dbReference type="GO" id="GO:0008013">
    <property type="term" value="F:beta-catenin binding"/>
    <property type="evidence" value="ECO:0007669"/>
    <property type="project" value="TreeGrafter"/>
</dbReference>
<evidence type="ECO:0000256" key="14">
    <source>
        <dbReference type="SAM" id="MobiDB-lite"/>
    </source>
</evidence>
<keyword evidence="9 13" id="KW-0106">Calcium</keyword>
<comment type="subcellular location">
    <subcellularLocation>
        <location evidence="1">Cell membrane</location>
    </subcellularLocation>
</comment>
<evidence type="ECO:0000256" key="3">
    <source>
        <dbReference type="ARBA" id="ARBA00022475"/>
    </source>
</evidence>
<dbReference type="GO" id="GO:0016342">
    <property type="term" value="C:catenin complex"/>
    <property type="evidence" value="ECO:0007669"/>
    <property type="project" value="TreeGrafter"/>
</dbReference>
<dbReference type="GO" id="GO:0005525">
    <property type="term" value="F:GTP binding"/>
    <property type="evidence" value="ECO:0007669"/>
    <property type="project" value="InterPro"/>
</dbReference>
<dbReference type="PROSITE" id="PS50268">
    <property type="entry name" value="CADHERIN_2"/>
    <property type="match status" value="5"/>
</dbReference>
<dbReference type="PRINTS" id="PR00449">
    <property type="entry name" value="RASTRNSFRMNG"/>
</dbReference>
<evidence type="ECO:0000259" key="15">
    <source>
        <dbReference type="PROSITE" id="PS50268"/>
    </source>
</evidence>
<dbReference type="GO" id="GO:0000902">
    <property type="term" value="P:cell morphogenesis"/>
    <property type="evidence" value="ECO:0007669"/>
    <property type="project" value="TreeGrafter"/>
</dbReference>
<feature type="domain" description="Cadherin" evidence="15">
    <location>
        <begin position="315"/>
        <end position="537"/>
    </location>
</feature>
<dbReference type="Pfam" id="PF00071">
    <property type="entry name" value="Ras"/>
    <property type="match status" value="1"/>
</dbReference>
<dbReference type="SUPFAM" id="SSF52540">
    <property type="entry name" value="P-loop containing nucleoside triphosphate hydrolases"/>
    <property type="match status" value="1"/>
</dbReference>
<sequence length="974" mass="108143">MLSSVRRHSLRLQSELHRWSICDPGSHLLPDSFLTRVPACISRSKSCNSSAGESDGSRGSWSSSDSIISTDSAGDAAEPGSPYRVVLLGASGVGKTAFASIFAGAADSMDSDDCELCGDEVCEKEIEVDGEPAILTVLDTWDAETDNEWAQERYMQTGDAYLLLYSVTDRSSFVRASELRITLRRFRPAQHTPIILVGNKCDLVRRREVSVSEGRACAAVFDCKFIETSAAMQHNVWEAFHGIVRQLRLRRDSKEANKRRRHIHCSTRRESLPMKAKRFLDKVVAKNNPNDEVVEGPISVTIHVLDVNNNAPTFDKNIYTAVVREYSPAGAPFIRVSASDRDDPQTPNAHLSFSLVSQIPNKNNILLFQINSETGEISTTEEGRQMLKAREGIHYGKGEDRSIEALKTKFNDYCPVQNIPYEENPFFTCMERAELRRRNVDPLEDPDYTLIVRVQDMGGVSETALSGNARVQIVVQQNLWVNPGPIIVQENLRETYPVVIAKYILVVLAQDNYGKEVDPPMEIQVLVEDVNDNAPICEEEESVFELQEGEPVGSLVGQVVAHDADDEGTLNSQLTYSFQDPDSLASVFSIEPASGRIQALRSLQRREKQMYNFNVKVSDPVFTTECKVVIKVIDVNNELPLFAKTEYGDVSLAEDTPLGHTVLTIKATDADDPDSGSSRIEFHITAGNNDGVFTVETDGKGTGHVVIAKPLDFESSSNYKLQIDARNPEPLMKGLEYGSESTAFVSVSLTDIDEAPEFSVDIMEVTVPENTTKGSVLLTMEAKDPEGKEIGYKLDGDTQGWLEIDAATGEIKTKEKLDRETVEAFKVTVTAFEKENPEKSSEREVTVRLLDVNDNFPVLTEKQAFICVKKPEPVIITAQDPDSEPFSQPFTFSMGTKKSSNWDLQSIDATSAQLTLKRKPTEDRTFSLSITVKDNAGVGTQHSFEAIVFIIVIKRVKKGDKKKVQSDEEERNMM</sequence>
<dbReference type="STRING" id="240159.A0A4U5V2Q8"/>
<feature type="domain" description="Cadherin" evidence="15">
    <location>
        <begin position="269"/>
        <end position="314"/>
    </location>
</feature>
<evidence type="ECO:0000313" key="17">
    <source>
        <dbReference type="Proteomes" id="UP000298787"/>
    </source>
</evidence>
<dbReference type="AlphaFoldDB" id="A0A4U5V2Q8"/>
<dbReference type="GO" id="GO:0007156">
    <property type="term" value="P:homophilic cell adhesion via plasma membrane adhesion molecules"/>
    <property type="evidence" value="ECO:0007669"/>
    <property type="project" value="InterPro"/>
</dbReference>
<comment type="similarity">
    <text evidence="2">Belongs to the small GTPase superfamily. RGK family.</text>
</comment>
<accession>A0A4U5V2Q8</accession>